<comment type="similarity">
    <text evidence="1 4">Belongs to the short-chain dehydrogenases/reductases (SDR) family.</text>
</comment>
<accession>A0A2A5B7Z1</accession>
<dbReference type="InterPro" id="IPR002347">
    <property type="entry name" value="SDR_fam"/>
</dbReference>
<evidence type="ECO:0000256" key="2">
    <source>
        <dbReference type="ARBA" id="ARBA00022857"/>
    </source>
</evidence>
<evidence type="ECO:0000256" key="3">
    <source>
        <dbReference type="ARBA" id="ARBA00023002"/>
    </source>
</evidence>
<proteinExistence type="inferred from homology"/>
<dbReference type="CDD" id="cd05324">
    <property type="entry name" value="carb_red_PTCR-like_SDR_c"/>
    <property type="match status" value="1"/>
</dbReference>
<keyword evidence="2" id="KW-0521">NADP</keyword>
<dbReference type="PROSITE" id="PS00061">
    <property type="entry name" value="ADH_SHORT"/>
    <property type="match status" value="1"/>
</dbReference>
<name>A0A2A5B7Z1_9GAMM</name>
<organism evidence="5 6">
    <name type="scientific">SAR86 cluster bacterium</name>
    <dbReference type="NCBI Taxonomy" id="2030880"/>
    <lineage>
        <taxon>Bacteria</taxon>
        <taxon>Pseudomonadati</taxon>
        <taxon>Pseudomonadota</taxon>
        <taxon>Gammaproteobacteria</taxon>
        <taxon>SAR86 cluster</taxon>
    </lineage>
</organism>
<dbReference type="InterPro" id="IPR045313">
    <property type="entry name" value="CBR1-like"/>
</dbReference>
<dbReference type="AlphaFoldDB" id="A0A2A5B7Z1"/>
<dbReference type="InterPro" id="IPR020904">
    <property type="entry name" value="Sc_DH/Rdtase_CS"/>
</dbReference>
<dbReference type="Pfam" id="PF00106">
    <property type="entry name" value="adh_short"/>
    <property type="match status" value="1"/>
</dbReference>
<dbReference type="SUPFAM" id="SSF51735">
    <property type="entry name" value="NAD(P)-binding Rossmann-fold domains"/>
    <property type="match status" value="1"/>
</dbReference>
<dbReference type="PANTHER" id="PTHR43490">
    <property type="entry name" value="(+)-NEOMENTHOL DEHYDROGENASE"/>
    <property type="match status" value="1"/>
</dbReference>
<dbReference type="Gene3D" id="3.40.50.720">
    <property type="entry name" value="NAD(P)-binding Rossmann-like Domain"/>
    <property type="match status" value="1"/>
</dbReference>
<dbReference type="EMBL" id="NVVJ01000006">
    <property type="protein sequence ID" value="PCJ27480.1"/>
    <property type="molecule type" value="Genomic_DNA"/>
</dbReference>
<sequence length="244" mass="25932">MSKSQQRVTLITGANKGIGFEISRQLSNAGSLVLLGARNTELGKKAAEKLSLNGSDVTFVHIDLTNTGSIVEAAEIVKQKYGRLDTLINNAGISDPEDGPPGTTNLQSVRRIFDTNLFGTLEVTQAMLPLLQQSESPQIINLSSGLGSITLHNDPEWEYAPYKLFGYSASKAALNMMTVQLAAELKGSNVIVNSIDPGFTATDLNNHRGTQTIDEGAAAAVSQALNPQSNITGGFISSNDSLPW</sequence>
<evidence type="ECO:0000313" key="5">
    <source>
        <dbReference type="EMBL" id="PCJ27480.1"/>
    </source>
</evidence>
<evidence type="ECO:0000256" key="1">
    <source>
        <dbReference type="ARBA" id="ARBA00006484"/>
    </source>
</evidence>
<dbReference type="PANTHER" id="PTHR43490:SF99">
    <property type="entry name" value="SHORT-CHAIN DEHYDROGENASE_REDUCTASE"/>
    <property type="match status" value="1"/>
</dbReference>
<gene>
    <name evidence="5" type="ORF">COA96_02990</name>
</gene>
<evidence type="ECO:0000313" key="6">
    <source>
        <dbReference type="Proteomes" id="UP000218327"/>
    </source>
</evidence>
<dbReference type="PRINTS" id="PR00081">
    <property type="entry name" value="GDHRDH"/>
</dbReference>
<comment type="caution">
    <text evidence="5">The sequence shown here is derived from an EMBL/GenBank/DDBJ whole genome shotgun (WGS) entry which is preliminary data.</text>
</comment>
<keyword evidence="3" id="KW-0560">Oxidoreductase</keyword>
<dbReference type="GO" id="GO:0016616">
    <property type="term" value="F:oxidoreductase activity, acting on the CH-OH group of donors, NAD or NADP as acceptor"/>
    <property type="evidence" value="ECO:0007669"/>
    <property type="project" value="InterPro"/>
</dbReference>
<dbReference type="PRINTS" id="PR00080">
    <property type="entry name" value="SDRFAMILY"/>
</dbReference>
<protein>
    <submittedName>
        <fullName evidence="5">Short-chain dehydrogenase</fullName>
    </submittedName>
</protein>
<dbReference type="Proteomes" id="UP000218327">
    <property type="component" value="Unassembled WGS sequence"/>
</dbReference>
<reference evidence="6" key="1">
    <citation type="submission" date="2017-08" db="EMBL/GenBank/DDBJ databases">
        <title>A dynamic microbial community with high functional redundancy inhabits the cold, oxic subseafloor aquifer.</title>
        <authorList>
            <person name="Tully B.J."/>
            <person name="Wheat C.G."/>
            <person name="Glazer B.T."/>
            <person name="Huber J.A."/>
        </authorList>
    </citation>
    <scope>NUCLEOTIDE SEQUENCE [LARGE SCALE GENOMIC DNA]</scope>
</reference>
<dbReference type="InterPro" id="IPR036291">
    <property type="entry name" value="NAD(P)-bd_dom_sf"/>
</dbReference>
<evidence type="ECO:0000256" key="4">
    <source>
        <dbReference type="RuleBase" id="RU000363"/>
    </source>
</evidence>